<dbReference type="Proteomes" id="UP001314263">
    <property type="component" value="Unassembled WGS sequence"/>
</dbReference>
<dbReference type="GO" id="GO:0003723">
    <property type="term" value="F:RNA binding"/>
    <property type="evidence" value="ECO:0007669"/>
    <property type="project" value="InterPro"/>
</dbReference>
<feature type="compositionally biased region" description="Basic and acidic residues" evidence="4">
    <location>
        <begin position="1167"/>
        <end position="1178"/>
    </location>
</feature>
<keyword evidence="2" id="KW-0963">Cytoplasm</keyword>
<dbReference type="PANTHER" id="PTHR45418:SF1">
    <property type="entry name" value="CANCER_TESTIS ANTIGEN 55"/>
    <property type="match status" value="1"/>
</dbReference>
<organism evidence="7 8">
    <name type="scientific">Coccomyxa viridis</name>
    <dbReference type="NCBI Taxonomy" id="1274662"/>
    <lineage>
        <taxon>Eukaryota</taxon>
        <taxon>Viridiplantae</taxon>
        <taxon>Chlorophyta</taxon>
        <taxon>core chlorophytes</taxon>
        <taxon>Trebouxiophyceae</taxon>
        <taxon>Trebouxiophyceae incertae sedis</taxon>
        <taxon>Coccomyxaceae</taxon>
        <taxon>Coccomyxa</taxon>
    </lineage>
</organism>
<evidence type="ECO:0000256" key="3">
    <source>
        <dbReference type="ARBA" id="ARBA00023158"/>
    </source>
</evidence>
<feature type="domain" description="DNA2/NAM7 helicase helicase" evidence="5">
    <location>
        <begin position="1011"/>
        <end position="1058"/>
    </location>
</feature>
<dbReference type="GO" id="GO:0005737">
    <property type="term" value="C:cytoplasm"/>
    <property type="evidence" value="ECO:0007669"/>
    <property type="project" value="UniProtKB-SubCell"/>
</dbReference>
<feature type="region of interest" description="Disordered" evidence="4">
    <location>
        <begin position="598"/>
        <end position="633"/>
    </location>
</feature>
<feature type="region of interest" description="Disordered" evidence="4">
    <location>
        <begin position="93"/>
        <end position="128"/>
    </location>
</feature>
<dbReference type="InterPro" id="IPR026122">
    <property type="entry name" value="MOV-10/SDE3_DEXXQ/H-box"/>
</dbReference>
<feature type="region of interest" description="Disordered" evidence="4">
    <location>
        <begin position="1163"/>
        <end position="1215"/>
    </location>
</feature>
<comment type="caution">
    <text evidence="7">The sequence shown here is derived from an EMBL/GenBank/DDBJ whole genome shotgun (WGS) entry which is preliminary data.</text>
</comment>
<dbReference type="InterPro" id="IPR027417">
    <property type="entry name" value="P-loop_NTPase"/>
</dbReference>
<feature type="domain" description="DNA2/NAM7 helicase-like C-terminal" evidence="6">
    <location>
        <begin position="1072"/>
        <end position="1362"/>
    </location>
</feature>
<dbReference type="Gene3D" id="3.40.50.300">
    <property type="entry name" value="P-loop containing nucleotide triphosphate hydrolases"/>
    <property type="match status" value="2"/>
</dbReference>
<evidence type="ECO:0000256" key="4">
    <source>
        <dbReference type="SAM" id="MobiDB-lite"/>
    </source>
</evidence>
<protein>
    <recommendedName>
        <fullName evidence="9">RNA helicase</fullName>
    </recommendedName>
</protein>
<dbReference type="CDD" id="cd18808">
    <property type="entry name" value="SF1_C_Upf1"/>
    <property type="match status" value="1"/>
</dbReference>
<accession>A0AAV1IFI9</accession>
<proteinExistence type="predicted"/>
<keyword evidence="8" id="KW-1185">Reference proteome</keyword>
<feature type="domain" description="DNA2/NAM7 helicase helicase" evidence="5">
    <location>
        <begin position="859"/>
        <end position="944"/>
    </location>
</feature>
<evidence type="ECO:0000256" key="2">
    <source>
        <dbReference type="ARBA" id="ARBA00022490"/>
    </source>
</evidence>
<evidence type="ECO:0000313" key="7">
    <source>
        <dbReference type="EMBL" id="CAK0784730.1"/>
    </source>
</evidence>
<evidence type="ECO:0008006" key="9">
    <source>
        <dbReference type="Google" id="ProtNLM"/>
    </source>
</evidence>
<dbReference type="Pfam" id="PF13087">
    <property type="entry name" value="AAA_12"/>
    <property type="match status" value="1"/>
</dbReference>
<dbReference type="GO" id="GO:0031047">
    <property type="term" value="P:regulatory ncRNA-mediated gene silencing"/>
    <property type="evidence" value="ECO:0007669"/>
    <property type="project" value="UniProtKB-KW"/>
</dbReference>
<dbReference type="InterPro" id="IPR041677">
    <property type="entry name" value="DNA2/NAM7_AAA_11"/>
</dbReference>
<evidence type="ECO:0000313" key="8">
    <source>
        <dbReference type="Proteomes" id="UP001314263"/>
    </source>
</evidence>
<sequence>MPPRETTPKGPHLGFVDPGQQRPPYSPDGPTVQAQWIPAPVTPFSYHQPPPYFIGPGFHQGPPHWAPPQQGPFFVPQPYGHYMGPGFPRAVPPSAAGPPGFLSTGVPRPPTPDSAQQPRQHSMRSPLSSQASLASSAALFQHGRGLMKDWMSSPGRALEYLIPLVQAEFPRLHLPLVSAIAACLLQSRPLKCAPLPFTRAAPGLHPGLEAALHGDPWQYKAYMSGDKTWVKVLSEDLQRDAAARAHMQEYAKKTLSAIKQVYVMGISMPDLAAAIGGPLLHENLKAEGCRAMEAALLRMIQQPSLAEPIKAAMATPRPAGPPHAGTCPLPDAVKDWMLSSNLQKHHAAALKDIANLLADKADIAISTDIDFGLHQLHVSDIDRSAAKPASSSSEGHGVQSSQAALLRPLTISNFTAEPLLLAHACIMPPRPHTFALLDNHGVAHRLLGQGRAVALSPGSIYSLTLALDTADGPWREAEAGLMQAVVLLTFVAPLAEDAAPQLHDLEQECGCCTSILDTGHALFTTGRLVTVCLARDIQNVESLLRADARPFIAAHLRELFGERPRRFHGIALQLAQLFNPRLYPQPVTMQPAHWQLGRGLRSRQEADRAAAREPAPPGTSAHEGPPGRLRGDQQAREPLQKQLDRLHRLLLLEESAMEADICRHDMFHVRLQYAMVPANRQCRVYSNPSCSGEPLQTVLYTGPALSVILAASSAAEPPEEHTLAALEIPGLPEGRPALVFGDAVYLRLAARPQEEAAACLMSQRGTQALLALPPGFLEVLKKEAERGGSEDGGPAQLVHVRFTFDRTPLRRMHAALQHACNPCLQLLPEGDSLAGSVEAITLTAVDECAASISERGARQLNTEQRIAVASVLLGAGGSLPYALFGPPGTGKTVTLVECALQIMMREPEAKLLLCAPQNYSADLLASALRQADVTPADMLRLNDPRLPPNQVKGDVLPFCYLDEELGAFTLPSAEEILARRAVVVTCGAAGLLREAYLPAGQPTTGSELPITFTHVLIDEAGQALLPEALVPLTLMRHAPGCRVLLCGDPKQLGPVVRSPEAATAGGVGHGLSVSLLERFIQRNQEAAGGLMAEGLAPATGILRQNYRSHASLLSIPNRLFYGDQLQAAADQQLLRPPQWEPAKPAVPQHNALNGVVKKEAVTSAAGMHEEQAQIKHEKEDEDAHEPDPGPKPEEKEERKQEGGDEEGALEGESLPSTLFYGVRGQQVREGEAPSYFNAVEAAVLVELVEGLLASAQQAGVRGVRPDDLGVMATYRKQAQKVRGLLRERGLGSVRVGTVDDYQGQEERIIFISTVLSRPESLPPQAPQQGGGEAEQHVGFWRNPKRFNVAITRAKALLVVVGHPVVLMEDANWRELLRFCFARGAYRGAGADLLRSLTRGGEADTGSLFGVAEEQEGEEEEIAKAVEAIAELALLGAGDIDKLFPESLDEAYAAYGADEMEWRVVL</sequence>
<feature type="compositionally biased region" description="Basic and acidic residues" evidence="4">
    <location>
        <begin position="1185"/>
        <end position="1202"/>
    </location>
</feature>
<name>A0AAV1IFI9_9CHLO</name>
<comment type="subcellular location">
    <subcellularLocation>
        <location evidence="1">Cytoplasm</location>
    </subcellularLocation>
</comment>
<keyword evidence="3" id="KW-0943">RNA-mediated gene silencing</keyword>
<dbReference type="Pfam" id="PF13086">
    <property type="entry name" value="AAA_11"/>
    <property type="match status" value="2"/>
</dbReference>
<dbReference type="CDD" id="cd18038">
    <property type="entry name" value="DEXXQc_Helz-like"/>
    <property type="match status" value="1"/>
</dbReference>
<dbReference type="GO" id="GO:0032574">
    <property type="term" value="F:5'-3' RNA helicase activity"/>
    <property type="evidence" value="ECO:0007669"/>
    <property type="project" value="InterPro"/>
</dbReference>
<evidence type="ECO:0000256" key="1">
    <source>
        <dbReference type="ARBA" id="ARBA00004496"/>
    </source>
</evidence>
<dbReference type="PANTHER" id="PTHR45418">
    <property type="entry name" value="CANCER/TESTIS ANTIGEN 55"/>
    <property type="match status" value="1"/>
</dbReference>
<dbReference type="InterPro" id="IPR041679">
    <property type="entry name" value="DNA2/NAM7-like_C"/>
</dbReference>
<dbReference type="SUPFAM" id="SSF52540">
    <property type="entry name" value="P-loop containing nucleoside triphosphate hydrolases"/>
    <property type="match status" value="1"/>
</dbReference>
<evidence type="ECO:0000259" key="5">
    <source>
        <dbReference type="Pfam" id="PF13086"/>
    </source>
</evidence>
<gene>
    <name evidence="7" type="ORF">CVIRNUC_007934</name>
</gene>
<feature type="region of interest" description="Disordered" evidence="4">
    <location>
        <begin position="1"/>
        <end position="33"/>
    </location>
</feature>
<reference evidence="7 8" key="1">
    <citation type="submission" date="2023-10" db="EMBL/GenBank/DDBJ databases">
        <authorList>
            <person name="Maclean D."/>
            <person name="Macfadyen A."/>
        </authorList>
    </citation>
    <scope>NUCLEOTIDE SEQUENCE [LARGE SCALE GENOMIC DNA]</scope>
</reference>
<feature type="compositionally biased region" description="Basic and acidic residues" evidence="4">
    <location>
        <begin position="602"/>
        <end position="611"/>
    </location>
</feature>
<evidence type="ECO:0000259" key="6">
    <source>
        <dbReference type="Pfam" id="PF13087"/>
    </source>
</evidence>
<dbReference type="InterPro" id="IPR047187">
    <property type="entry name" value="SF1_C_Upf1"/>
</dbReference>
<dbReference type="EMBL" id="CAUYUE010000011">
    <property type="protein sequence ID" value="CAK0784730.1"/>
    <property type="molecule type" value="Genomic_DNA"/>
</dbReference>